<keyword evidence="1" id="KW-0812">Transmembrane</keyword>
<dbReference type="Proteomes" id="UP001441944">
    <property type="component" value="Unassembled WGS sequence"/>
</dbReference>
<keyword evidence="1" id="KW-1133">Transmembrane helix</keyword>
<accession>A0ABQ0AMK1</accession>
<feature type="transmembrane region" description="Helical" evidence="1">
    <location>
        <begin position="362"/>
        <end position="379"/>
    </location>
</feature>
<feature type="transmembrane region" description="Helical" evidence="1">
    <location>
        <begin position="292"/>
        <end position="313"/>
    </location>
</feature>
<sequence>MGLSIFRTFHLCGLRVGILSLLSSLMLCLPMAARAHEITPTIADFEVSDGQLRLQLRLNIEAFVAGIDLDDRTDTNSSDKSADYDLLRNMAQDELDPMVRLFVEDWLPTIQVQAAGPVHLQLEKLTIPQVGDASLPRSSVLELTGSVPGSARYLTLTWPERSGAVVLRQNAVPEPYTGYLLGGVRSPDIGLTGGAVQSGWEVFQSYLPVGFDHILPKGLDHILFVLGLFFLSTRLRPLLWQVTTFTLAHSITLALGALGLVSVNAALVEPLIAASIVFVAVENIFSRRLHLWRPLVVFAFGLLHGLGFASVLGEFGLPQNQVIPALLGFNVGVELGQLTVIALAYGALGYWFGKHPKYRGRVAIPASVTIALIGSYWFYERVFL</sequence>
<protein>
    <recommendedName>
        <fullName evidence="4">HupE / UreJ protein</fullName>
    </recommendedName>
</protein>
<keyword evidence="1" id="KW-0472">Membrane</keyword>
<proteinExistence type="predicted"/>
<organism evidence="2 3">
    <name type="scientific">Pseudophaeobacter arcticus</name>
    <dbReference type="NCBI Taxonomy" id="385492"/>
    <lineage>
        <taxon>Bacteria</taxon>
        <taxon>Pseudomonadati</taxon>
        <taxon>Pseudomonadota</taxon>
        <taxon>Alphaproteobacteria</taxon>
        <taxon>Rhodobacterales</taxon>
        <taxon>Paracoccaceae</taxon>
        <taxon>Pseudophaeobacter</taxon>
    </lineage>
</organism>
<evidence type="ECO:0000313" key="3">
    <source>
        <dbReference type="Proteomes" id="UP001441944"/>
    </source>
</evidence>
<evidence type="ECO:0008006" key="4">
    <source>
        <dbReference type="Google" id="ProtNLM"/>
    </source>
</evidence>
<dbReference type="EMBL" id="BAABWU010000009">
    <property type="protein sequence ID" value="GAA6197063.1"/>
    <property type="molecule type" value="Genomic_DNA"/>
</dbReference>
<keyword evidence="3" id="KW-1185">Reference proteome</keyword>
<comment type="caution">
    <text evidence="2">The sequence shown here is derived from an EMBL/GenBank/DDBJ whole genome shotgun (WGS) entry which is preliminary data.</text>
</comment>
<dbReference type="Pfam" id="PF13795">
    <property type="entry name" value="HupE_UreJ_2"/>
    <property type="match status" value="1"/>
</dbReference>
<evidence type="ECO:0000256" key="1">
    <source>
        <dbReference type="SAM" id="Phobius"/>
    </source>
</evidence>
<feature type="transmembrane region" description="Helical" evidence="1">
    <location>
        <begin position="267"/>
        <end position="285"/>
    </location>
</feature>
<gene>
    <name evidence="2" type="ORF">NBRC116598_25070</name>
</gene>
<evidence type="ECO:0000313" key="2">
    <source>
        <dbReference type="EMBL" id="GAA6197063.1"/>
    </source>
</evidence>
<feature type="transmembrane region" description="Helical" evidence="1">
    <location>
        <begin position="325"/>
        <end position="350"/>
    </location>
</feature>
<name>A0ABQ0AMK1_9RHOB</name>
<dbReference type="InterPro" id="IPR032809">
    <property type="entry name" value="Put_HupE_UreJ"/>
</dbReference>
<reference evidence="2 3" key="1">
    <citation type="submission" date="2024-04" db="EMBL/GenBank/DDBJ databases">
        <title>Draft genome sequence of Pseudophaeobacter arcticus NBRC 116598.</title>
        <authorList>
            <person name="Miyakawa T."/>
            <person name="Kusuya Y."/>
            <person name="Miura T."/>
        </authorList>
    </citation>
    <scope>NUCLEOTIDE SEQUENCE [LARGE SCALE GENOMIC DNA]</scope>
    <source>
        <strain evidence="2 3">SU-CL00105</strain>
    </source>
</reference>